<dbReference type="AlphaFoldDB" id="A0A0S2KC78"/>
<dbReference type="STRING" id="1249552.PS2015_1256"/>
<dbReference type="Pfam" id="PF00106">
    <property type="entry name" value="adh_short"/>
    <property type="match status" value="1"/>
</dbReference>
<dbReference type="EMBL" id="CP013189">
    <property type="protein sequence ID" value="ALO45915.1"/>
    <property type="molecule type" value="Genomic_DNA"/>
</dbReference>
<accession>A0A0S2KC78</accession>
<dbReference type="InterPro" id="IPR036291">
    <property type="entry name" value="NAD(P)-bd_dom_sf"/>
</dbReference>
<gene>
    <name evidence="1" type="ORF">PS2015_1256</name>
</gene>
<proteinExistence type="predicted"/>
<dbReference type="InterPro" id="IPR051468">
    <property type="entry name" value="Fungal_SecMetab_SDRs"/>
</dbReference>
<dbReference type="Proteomes" id="UP000065641">
    <property type="component" value="Chromosome"/>
</dbReference>
<dbReference type="GO" id="GO:0016491">
    <property type="term" value="F:oxidoreductase activity"/>
    <property type="evidence" value="ECO:0007669"/>
    <property type="project" value="TreeGrafter"/>
</dbReference>
<sequence length="239" mass="26004">MPKNIAIFGSGGAIGSAFVRTLSSQFPEASIHAFSRNPLSSPADNVLCQQIDYLDESSLKNAAVQVSQAAPLDLVIVATGILHTADIMPEKSLRDISAYKLAELFQANTIVPALIAKYFIPILNKRQRSVFAVLSARVGSISDNRLGGWYSYRASKAALNMIIRNLGIETRRSNKNAIVCALHPGTVDSHLSEPFQKNVPDGKLFTASYSVEQMLQVVESLTSEHSGRIFAWDGKEVEP</sequence>
<dbReference type="InterPro" id="IPR002347">
    <property type="entry name" value="SDR_fam"/>
</dbReference>
<dbReference type="Gene3D" id="3.40.50.720">
    <property type="entry name" value="NAD(P)-binding Rossmann-like Domain"/>
    <property type="match status" value="1"/>
</dbReference>
<dbReference type="RefSeq" id="WP_058021408.1">
    <property type="nucleotide sequence ID" value="NZ_CP013189.1"/>
</dbReference>
<dbReference type="PANTHER" id="PTHR43544">
    <property type="entry name" value="SHORT-CHAIN DEHYDROGENASE/REDUCTASE"/>
    <property type="match status" value="1"/>
</dbReference>
<name>A0A0S2KC78_9GAMM</name>
<evidence type="ECO:0000313" key="2">
    <source>
        <dbReference type="Proteomes" id="UP000065641"/>
    </source>
</evidence>
<protein>
    <submittedName>
        <fullName evidence="1">Short-chain dehydrogenase</fullName>
    </submittedName>
</protein>
<dbReference type="OrthoDB" id="9785826at2"/>
<dbReference type="SUPFAM" id="SSF51735">
    <property type="entry name" value="NAD(P)-binding Rossmann-fold domains"/>
    <property type="match status" value="1"/>
</dbReference>
<dbReference type="PANTHER" id="PTHR43544:SF12">
    <property type="entry name" value="NAD(P)-BINDING ROSSMANN-FOLD SUPERFAMILY PROTEIN"/>
    <property type="match status" value="1"/>
</dbReference>
<dbReference type="GO" id="GO:0005737">
    <property type="term" value="C:cytoplasm"/>
    <property type="evidence" value="ECO:0007669"/>
    <property type="project" value="TreeGrafter"/>
</dbReference>
<evidence type="ECO:0000313" key="1">
    <source>
        <dbReference type="EMBL" id="ALO45915.1"/>
    </source>
</evidence>
<dbReference type="PRINTS" id="PR00081">
    <property type="entry name" value="GDHRDH"/>
</dbReference>
<reference evidence="1 2" key="1">
    <citation type="submission" date="2015-11" db="EMBL/GenBank/DDBJ databases">
        <authorList>
            <person name="Zhang Y."/>
            <person name="Guo Z."/>
        </authorList>
    </citation>
    <scope>NUCLEOTIDE SEQUENCE [LARGE SCALE GENOMIC DNA]</scope>
    <source>
        <strain evidence="1 2">KCTC 32221</strain>
    </source>
</reference>
<dbReference type="KEGG" id="pspi:PS2015_1256"/>
<organism evidence="1 2">
    <name type="scientific">Pseudohongiella spirulinae</name>
    <dbReference type="NCBI Taxonomy" id="1249552"/>
    <lineage>
        <taxon>Bacteria</taxon>
        <taxon>Pseudomonadati</taxon>
        <taxon>Pseudomonadota</taxon>
        <taxon>Gammaproteobacteria</taxon>
        <taxon>Pseudomonadales</taxon>
        <taxon>Pseudohongiellaceae</taxon>
        <taxon>Pseudohongiella</taxon>
    </lineage>
</organism>
<keyword evidence="2" id="KW-1185">Reference proteome</keyword>